<accession>A0ABV1H8D7</accession>
<keyword evidence="2" id="KW-1185">Reference proteome</keyword>
<dbReference type="EMBL" id="JBBMFS010000010">
    <property type="protein sequence ID" value="MEQ2555587.1"/>
    <property type="molecule type" value="Genomic_DNA"/>
</dbReference>
<evidence type="ECO:0000313" key="1">
    <source>
        <dbReference type="EMBL" id="MEQ2555587.1"/>
    </source>
</evidence>
<protein>
    <submittedName>
        <fullName evidence="1">Uncharacterized protein</fullName>
    </submittedName>
</protein>
<reference evidence="1" key="1">
    <citation type="submission" date="2024-03" db="EMBL/GenBank/DDBJ databases">
        <title>Human intestinal bacterial collection.</title>
        <authorList>
            <person name="Pauvert C."/>
            <person name="Hitch T.C.A."/>
            <person name="Clavel T."/>
        </authorList>
    </citation>
    <scope>NUCLEOTIDE SEQUENCE [LARGE SCALE GENOMIC DNA]</scope>
    <source>
        <strain evidence="1">CLA-AA-H89B</strain>
    </source>
</reference>
<gene>
    <name evidence="1" type="ORF">WMO37_11310</name>
</gene>
<sequence>MSLNGINAGYAATAATAIEKVQKADKATASSKESAYKSEAGATYETTVSASSKRTKNAALVAQLKADSEKRSAQMQSLVTQMFQKQGIAIGTADDMWKVLASGNFTADADTIAQAKEDISEDGYWGVNQTSDRIFSFALALSNGDEKQMEKMVKAVEKGFSLATKSWGQELPSISSDTHSAIMDKFDNWFKENGSTATTADLLK</sequence>
<name>A0ABV1H8D7_9FIRM</name>
<dbReference type="Proteomes" id="UP001546774">
    <property type="component" value="Unassembled WGS sequence"/>
</dbReference>
<evidence type="ECO:0000313" key="2">
    <source>
        <dbReference type="Proteomes" id="UP001546774"/>
    </source>
</evidence>
<comment type="caution">
    <text evidence="1">The sequence shown here is derived from an EMBL/GenBank/DDBJ whole genome shotgun (WGS) entry which is preliminary data.</text>
</comment>
<organism evidence="1 2">
    <name type="scientific">Lachnospira intestinalis</name>
    <dbReference type="NCBI Taxonomy" id="3133158"/>
    <lineage>
        <taxon>Bacteria</taxon>
        <taxon>Bacillati</taxon>
        <taxon>Bacillota</taxon>
        <taxon>Clostridia</taxon>
        <taxon>Lachnospirales</taxon>
        <taxon>Lachnospiraceae</taxon>
        <taxon>Lachnospira</taxon>
    </lineage>
</organism>
<proteinExistence type="predicted"/>